<gene>
    <name evidence="9" type="ORF">NIES2119_06365</name>
</gene>
<dbReference type="GO" id="GO:0016020">
    <property type="term" value="C:membrane"/>
    <property type="evidence" value="ECO:0007669"/>
    <property type="project" value="UniProtKB-SubCell"/>
</dbReference>
<evidence type="ECO:0000313" key="10">
    <source>
        <dbReference type="Proteomes" id="UP000185860"/>
    </source>
</evidence>
<evidence type="ECO:0000256" key="7">
    <source>
        <dbReference type="SAM" id="Phobius"/>
    </source>
</evidence>
<evidence type="ECO:0000256" key="1">
    <source>
        <dbReference type="ARBA" id="ARBA00004167"/>
    </source>
</evidence>
<keyword evidence="4 7" id="KW-1133">Transmembrane helix</keyword>
<protein>
    <recommendedName>
        <fullName evidence="8">AprE-like beta-barrel domain-containing protein</fullName>
    </recommendedName>
</protein>
<proteinExistence type="inferred from homology"/>
<dbReference type="Pfam" id="PF26002">
    <property type="entry name" value="Beta-barrel_AprE"/>
    <property type="match status" value="1"/>
</dbReference>
<evidence type="ECO:0000256" key="4">
    <source>
        <dbReference type="ARBA" id="ARBA00022989"/>
    </source>
</evidence>
<dbReference type="EMBL" id="MRCE01000005">
    <property type="protein sequence ID" value="OKH39361.1"/>
    <property type="molecule type" value="Genomic_DNA"/>
</dbReference>
<feature type="domain" description="AprE-like beta-barrel" evidence="8">
    <location>
        <begin position="408"/>
        <end position="508"/>
    </location>
</feature>
<comment type="caution">
    <text evidence="9">The sequence shown here is derived from an EMBL/GenBank/DDBJ whole genome shotgun (WGS) entry which is preliminary data.</text>
</comment>
<evidence type="ECO:0000259" key="8">
    <source>
        <dbReference type="Pfam" id="PF26002"/>
    </source>
</evidence>
<dbReference type="RefSeq" id="WP_073592616.1">
    <property type="nucleotide sequence ID" value="NZ_MRCE01000005.1"/>
</dbReference>
<feature type="coiled-coil region" evidence="6">
    <location>
        <begin position="318"/>
        <end position="373"/>
    </location>
</feature>
<keyword evidence="6" id="KW-0175">Coiled coil</keyword>
<dbReference type="PANTHER" id="PTHR30386">
    <property type="entry name" value="MEMBRANE FUSION SUBUNIT OF EMRAB-TOLC MULTIDRUG EFFLUX PUMP"/>
    <property type="match status" value="1"/>
</dbReference>
<dbReference type="Gene3D" id="1.10.287.470">
    <property type="entry name" value="Helix hairpin bin"/>
    <property type="match status" value="1"/>
</dbReference>
<dbReference type="Gene3D" id="2.40.30.170">
    <property type="match status" value="1"/>
</dbReference>
<dbReference type="InterPro" id="IPR058982">
    <property type="entry name" value="Beta-barrel_AprE"/>
</dbReference>
<sequence length="527" mass="57448">MTTEINLDSVLKTESKSQYQVNPSFLQTAKADEFLPPISRWAIVGGLLLVGTMGTAIAYAAIAPYNVTVKAPATVRPAGELRIVEAATAGIVKQIAVKENQVVKQGEAIAFLDSSQLLTKQSQLEGNIQSYQLQLNQISAQINALENQLTAENRAIQRTIASAQADLSRKQKEYQEQNTSVLTEVQAAEANLKLAESEWQKSQEDLQKEQANLQTVIANLKAAEASLKAAISKLNRYSPLRKSGAISLDLLEEIKLAVDQQNQAVTGQKAALEVQRKVVESQSKTVARQEQAVAVAKAKLIGIQATLNPSNAAVVIASERIAEEKAKGEATLANLNKEREALVQRRVEIQNQINRDRQELQQLKEDIKKTIVRSPVSGTIFQLNLRNSGQNVESGTTIAQISPSSGKLIIKAKVAAQDIGKIALGQKSLMRVSAYPYPDYGVLSGKVSAIGPDTVIPQNNTIAQTPSYYEVNIQPEKSYLFKGDRTNESGCCQYPIQPGMEITANIITHQETILSFLLRKARLLADI</sequence>
<comment type="subcellular location">
    <subcellularLocation>
        <location evidence="1">Membrane</location>
        <topology evidence="1">Single-pass membrane protein</topology>
    </subcellularLocation>
</comment>
<evidence type="ECO:0000256" key="3">
    <source>
        <dbReference type="ARBA" id="ARBA00022692"/>
    </source>
</evidence>
<evidence type="ECO:0000313" key="9">
    <source>
        <dbReference type="EMBL" id="OKH39361.1"/>
    </source>
</evidence>
<feature type="coiled-coil region" evidence="6">
    <location>
        <begin position="121"/>
        <end position="226"/>
    </location>
</feature>
<reference evidence="9 10" key="1">
    <citation type="submission" date="2016-11" db="EMBL/GenBank/DDBJ databases">
        <title>Draft Genome Sequences of Nine Cyanobacterial Strains from Diverse Habitats.</title>
        <authorList>
            <person name="Zhu T."/>
            <person name="Hou S."/>
            <person name="Lu X."/>
            <person name="Hess W.R."/>
        </authorList>
    </citation>
    <scope>NUCLEOTIDE SEQUENCE [LARGE SCALE GENOMIC DNA]</scope>
    <source>
        <strain evidence="9 10">IAM M-71</strain>
    </source>
</reference>
<keyword evidence="3 7" id="KW-0812">Transmembrane</keyword>
<evidence type="ECO:0000256" key="6">
    <source>
        <dbReference type="SAM" id="Coils"/>
    </source>
</evidence>
<dbReference type="InterPro" id="IPR050739">
    <property type="entry name" value="MFP"/>
</dbReference>
<dbReference type="OrthoDB" id="424142at2"/>
<dbReference type="STRING" id="454136.NIES2119_06365"/>
<evidence type="ECO:0000256" key="2">
    <source>
        <dbReference type="ARBA" id="ARBA00009477"/>
    </source>
</evidence>
<keyword evidence="5 7" id="KW-0472">Membrane</keyword>
<name>A0A1U7IPX5_9CYAN</name>
<dbReference type="PANTHER" id="PTHR30386:SF26">
    <property type="entry name" value="TRANSPORT PROTEIN COMB"/>
    <property type="match status" value="1"/>
</dbReference>
<accession>A0A1U7IPX5</accession>
<dbReference type="AlphaFoldDB" id="A0A1U7IPX5"/>
<comment type="similarity">
    <text evidence="2">Belongs to the membrane fusion protein (MFP) (TC 8.A.1) family.</text>
</comment>
<organism evidence="9 10">
    <name type="scientific">[Phormidium ambiguum] IAM M-71</name>
    <dbReference type="NCBI Taxonomy" id="454136"/>
    <lineage>
        <taxon>Bacteria</taxon>
        <taxon>Bacillati</taxon>
        <taxon>Cyanobacteriota</taxon>
        <taxon>Cyanophyceae</taxon>
        <taxon>Oscillatoriophycideae</taxon>
        <taxon>Aerosakkonematales</taxon>
        <taxon>Aerosakkonemataceae</taxon>
        <taxon>Floridanema</taxon>
    </lineage>
</organism>
<dbReference type="Proteomes" id="UP000185860">
    <property type="component" value="Unassembled WGS sequence"/>
</dbReference>
<evidence type="ECO:0000256" key="5">
    <source>
        <dbReference type="ARBA" id="ARBA00023136"/>
    </source>
</evidence>
<feature type="transmembrane region" description="Helical" evidence="7">
    <location>
        <begin position="41"/>
        <end position="62"/>
    </location>
</feature>